<accession>A0A0G1YGI4</accession>
<dbReference type="HAMAP" id="MF_00113">
    <property type="entry name" value="QueA"/>
    <property type="match status" value="1"/>
</dbReference>
<keyword evidence="14" id="KW-0413">Isomerase</keyword>
<evidence type="ECO:0000256" key="6">
    <source>
        <dbReference type="ARBA" id="ARBA00022691"/>
    </source>
</evidence>
<dbReference type="GO" id="GO:0008616">
    <property type="term" value="P:tRNA queuosine(34) biosynthetic process"/>
    <property type="evidence" value="ECO:0007669"/>
    <property type="project" value="UniProtKB-UniRule"/>
</dbReference>
<sequence length="382" mass="42982">MLTSGFDYNLPKQLIAQIPLEPRDSSRLMVIERKAKKVEDKKFHDIVDYLQKGDLLVWNNTKVFKARLRGQIMLDKETDGLENDMITTRLRQGSAGQAGKILNAAPVEIFLIKPMENNKVWKALAKPGRKLRLGMKIVFAADFSAEVMLKENDGTYLIQFAEDDMSVRAKANKYGEVPTPPYIVNAELRIKNEELNERYQTVYAKEEGSVAAPTAGFHFTPELIAKLKDKGVEFAEVTLHVGLGTFLPVKTERVEDHTMHSEWLELSEESAQKVNRAKAEGRRVVAVGTTTVRTLETVARLGAGERPGHLLPYQGESSLFITPGFEFRIVDALITNFHLPKSTLLMLVSAFAGDSEFLLSCYRRAVAEKYRFYSFGDAMFLA</sequence>
<gene>
    <name evidence="13" type="primary">queA</name>
    <name evidence="14" type="ORF">UY92_C0008G0006</name>
</gene>
<dbReference type="UniPathway" id="UPA00392"/>
<keyword evidence="7 13" id="KW-0671">Queuosine biosynthesis</keyword>
<comment type="function">
    <text evidence="13">Transfers and isomerizes the ribose moiety from AdoMet to the 7-aminomethyl group of 7-deazaguanine (preQ1-tRNA) to give epoxyqueuosine (oQ-tRNA).</text>
</comment>
<evidence type="ECO:0000256" key="5">
    <source>
        <dbReference type="ARBA" id="ARBA00022679"/>
    </source>
</evidence>
<evidence type="ECO:0000313" key="14">
    <source>
        <dbReference type="EMBL" id="KKW42310.1"/>
    </source>
</evidence>
<keyword evidence="5 13" id="KW-0808">Transferase</keyword>
<proteinExistence type="inferred from homology"/>
<protein>
    <recommendedName>
        <fullName evidence="11 13">S-adenosylmethionine:tRNA ribosyltransferase-isomerase</fullName>
        <ecNumber evidence="10 13">2.4.99.17</ecNumber>
    </recommendedName>
    <alternativeName>
        <fullName evidence="12 13">Queuosine biosynthesis protein QueA</fullName>
    </alternativeName>
</protein>
<reference evidence="14 15" key="1">
    <citation type="journal article" date="2015" name="Nature">
        <title>rRNA introns, odd ribosomes, and small enigmatic genomes across a large radiation of phyla.</title>
        <authorList>
            <person name="Brown C.T."/>
            <person name="Hug L.A."/>
            <person name="Thomas B.C."/>
            <person name="Sharon I."/>
            <person name="Castelle C.J."/>
            <person name="Singh A."/>
            <person name="Wilkins M.J."/>
            <person name="Williams K.H."/>
            <person name="Banfield J.F."/>
        </authorList>
    </citation>
    <scope>NUCLEOTIDE SEQUENCE [LARGE SCALE GENOMIC DNA]</scope>
</reference>
<dbReference type="EC" id="2.4.99.17" evidence="10 13"/>
<dbReference type="InterPro" id="IPR036100">
    <property type="entry name" value="QueA_sf"/>
</dbReference>
<evidence type="ECO:0000256" key="10">
    <source>
        <dbReference type="ARBA" id="ARBA00066503"/>
    </source>
</evidence>
<dbReference type="PANTHER" id="PTHR30307:SF0">
    <property type="entry name" value="S-ADENOSYLMETHIONINE:TRNA RIBOSYLTRANSFERASE-ISOMERASE"/>
    <property type="match status" value="1"/>
</dbReference>
<dbReference type="AlphaFoldDB" id="A0A0G1YGI4"/>
<evidence type="ECO:0000256" key="11">
    <source>
        <dbReference type="ARBA" id="ARBA00069325"/>
    </source>
</evidence>
<dbReference type="InterPro" id="IPR003699">
    <property type="entry name" value="QueA"/>
</dbReference>
<evidence type="ECO:0000256" key="2">
    <source>
        <dbReference type="ARBA" id="ARBA00004691"/>
    </source>
</evidence>
<dbReference type="Pfam" id="PF02547">
    <property type="entry name" value="Queuosine_synth"/>
    <property type="match status" value="1"/>
</dbReference>
<evidence type="ECO:0000313" key="15">
    <source>
        <dbReference type="Proteomes" id="UP000033870"/>
    </source>
</evidence>
<dbReference type="SUPFAM" id="SSF111337">
    <property type="entry name" value="QueA-like"/>
    <property type="match status" value="1"/>
</dbReference>
<evidence type="ECO:0000256" key="1">
    <source>
        <dbReference type="ARBA" id="ARBA00004496"/>
    </source>
</evidence>
<dbReference type="Gene3D" id="3.40.1780.10">
    <property type="entry name" value="QueA-like"/>
    <property type="match status" value="2"/>
</dbReference>
<comment type="caution">
    <text evidence="14">The sequence shown here is derived from an EMBL/GenBank/DDBJ whole genome shotgun (WGS) entry which is preliminary data.</text>
</comment>
<dbReference type="InterPro" id="IPR042119">
    <property type="entry name" value="QueA_dom2"/>
</dbReference>
<dbReference type="InterPro" id="IPR042118">
    <property type="entry name" value="QueA_dom1"/>
</dbReference>
<evidence type="ECO:0000256" key="9">
    <source>
        <dbReference type="ARBA" id="ARBA00061210"/>
    </source>
</evidence>
<evidence type="ECO:0000256" key="3">
    <source>
        <dbReference type="ARBA" id="ARBA00011245"/>
    </source>
</evidence>
<evidence type="ECO:0000256" key="8">
    <source>
        <dbReference type="ARBA" id="ARBA00052751"/>
    </source>
</evidence>
<keyword evidence="4 13" id="KW-0963">Cytoplasm</keyword>
<dbReference type="EMBL" id="LCRX01000008">
    <property type="protein sequence ID" value="KKW42310.1"/>
    <property type="molecule type" value="Genomic_DNA"/>
</dbReference>
<dbReference type="NCBIfam" id="NF001140">
    <property type="entry name" value="PRK00147.1"/>
    <property type="match status" value="1"/>
</dbReference>
<comment type="subcellular location">
    <subcellularLocation>
        <location evidence="1 13">Cytoplasm</location>
    </subcellularLocation>
</comment>
<dbReference type="PATRIC" id="fig|1619044.3.peg.626"/>
<comment type="similarity">
    <text evidence="9 13">Belongs to the QueA family.</text>
</comment>
<evidence type="ECO:0000256" key="7">
    <source>
        <dbReference type="ARBA" id="ARBA00022785"/>
    </source>
</evidence>
<evidence type="ECO:0000256" key="4">
    <source>
        <dbReference type="ARBA" id="ARBA00022490"/>
    </source>
</evidence>
<dbReference type="STRING" id="1619044.UY92_C0008G0006"/>
<dbReference type="FunFam" id="3.40.1780.10:FF:000001">
    <property type="entry name" value="S-adenosylmethionine:tRNA ribosyltransferase-isomerase"/>
    <property type="match status" value="1"/>
</dbReference>
<evidence type="ECO:0000256" key="13">
    <source>
        <dbReference type="HAMAP-Rule" id="MF_00113"/>
    </source>
</evidence>
<dbReference type="GO" id="GO:0005737">
    <property type="term" value="C:cytoplasm"/>
    <property type="evidence" value="ECO:0007669"/>
    <property type="project" value="UniProtKB-SubCell"/>
</dbReference>
<comment type="subunit">
    <text evidence="3 13">Monomer.</text>
</comment>
<organism evidence="14 15">
    <name type="scientific">Candidatus Magasanikbacteria bacterium GW2011_GWA2_56_11</name>
    <dbReference type="NCBI Taxonomy" id="1619044"/>
    <lineage>
        <taxon>Bacteria</taxon>
        <taxon>Candidatus Magasanikiibacteriota</taxon>
    </lineage>
</organism>
<dbReference type="GO" id="GO:0051075">
    <property type="term" value="F:S-adenosylmethionine:tRNA ribosyltransferase-isomerase activity"/>
    <property type="evidence" value="ECO:0007669"/>
    <property type="project" value="UniProtKB-EC"/>
</dbReference>
<keyword evidence="6 13" id="KW-0949">S-adenosyl-L-methionine</keyword>
<comment type="catalytic activity">
    <reaction evidence="8 13">
        <text>7-aminomethyl-7-carbaguanosine(34) in tRNA + S-adenosyl-L-methionine = epoxyqueuosine(34) in tRNA + adenine + L-methionine + 2 H(+)</text>
        <dbReference type="Rhea" id="RHEA:32155"/>
        <dbReference type="Rhea" id="RHEA-COMP:10342"/>
        <dbReference type="Rhea" id="RHEA-COMP:18582"/>
        <dbReference type="ChEBI" id="CHEBI:15378"/>
        <dbReference type="ChEBI" id="CHEBI:16708"/>
        <dbReference type="ChEBI" id="CHEBI:57844"/>
        <dbReference type="ChEBI" id="CHEBI:59789"/>
        <dbReference type="ChEBI" id="CHEBI:82833"/>
        <dbReference type="ChEBI" id="CHEBI:194443"/>
        <dbReference type="EC" id="2.4.99.17"/>
    </reaction>
</comment>
<evidence type="ECO:0000256" key="12">
    <source>
        <dbReference type="ARBA" id="ARBA00076160"/>
    </source>
</evidence>
<dbReference type="Gene3D" id="2.40.10.240">
    <property type="entry name" value="QueA-like"/>
    <property type="match status" value="1"/>
</dbReference>
<comment type="pathway">
    <text evidence="2 13">tRNA modification; tRNA-queuosine biosynthesis.</text>
</comment>
<dbReference type="PANTHER" id="PTHR30307">
    <property type="entry name" value="S-ADENOSYLMETHIONINE:TRNA RIBOSYLTRANSFERASE-ISOMERASE"/>
    <property type="match status" value="1"/>
</dbReference>
<dbReference type="Proteomes" id="UP000033870">
    <property type="component" value="Unassembled WGS sequence"/>
</dbReference>
<name>A0A0G1YGI4_9BACT</name>
<dbReference type="NCBIfam" id="TIGR00113">
    <property type="entry name" value="queA"/>
    <property type="match status" value="1"/>
</dbReference>